<dbReference type="Proteomes" id="UP001159363">
    <property type="component" value="Chromosome 4"/>
</dbReference>
<sequence>MDVKKLKITNNYRKLMAPFTIAMLAVRSLHPRHHSMLCWLSASLSSHKYYILPELLDREPLAACSLAGTIYKVSRIQGLAERGQGNGQNILSNIIPEIHSAQGQELDLSLTASPTGLIASPYAPANSANHAKRKFSLSLDRPVHQWPSSTFSHRGDYSNLKAIVFCRTMIVYSIAAICRILMYRLSAMQPKTSLSIRRRLAPVRRRGRRTAMRVRVPSNCHARIVVAVVLSHTSQLRCRVLLHSIMSSVQPSAREVLFQRSLSPIVRQQDHVMTLASGRCNIQSSQHSLYATDSLPARFSHVGIVPDDTVVRRVFSMISRFPRLFILALPHTHLTSPSSALTTSLLRAVQVSPLQCGEEAMWSDWCRLIAQGLDMFPNSLQTPATRRFRSFKDSDKMIKKLNTMSAYTRQKAKLKYRNRIRLERASQKQSSATPKIPNDRVKRCWERKIYVKAVRGRQCRRNLRRWPPRRASVCGEMNRRPGLGQRAARSHFIRTISQSSVLKVNNNSSSSCSYASPSAAGDADARTSCSAVDASVGNRLLYSDWLQLIASQRSIVKSPYMTFSDLWILGHKCITGEGMRVWFEGQQLIMCVVTFDFLATNSAKLCLHEAEEYRASRTSAGQCCNPARKVCSLAVARLNMLQVALTTAAGCLSLSLIVELNTFNGDYDLDHVSSPAKPSLRAWRVLEGLCLRSNITGGYLNSNCYTREVLDHEVLSLLQATPPAIFQQDNTRPHVTRNVQAFFNKRCVPLLPWTARSPDMSPMEHVWDMSGRRPYRHGPPATTVQGPRRPIHSAHIATVQQQRYSVRKENLCTVTGASDRTSLEDVTLRTATERCVSPDENYAPTANWHLSSILERGVGGLYLSISLSLHVQMSGIASETM</sequence>
<dbReference type="EMBL" id="JARBHB010000005">
    <property type="protein sequence ID" value="KAJ8883470.1"/>
    <property type="molecule type" value="Genomic_DNA"/>
</dbReference>
<gene>
    <name evidence="2" type="ORF">PR048_015314</name>
</gene>
<name>A0ABQ9HGL9_9NEOP</name>
<dbReference type="Gene3D" id="3.30.420.10">
    <property type="entry name" value="Ribonuclease H-like superfamily/Ribonuclease H"/>
    <property type="match status" value="1"/>
</dbReference>
<evidence type="ECO:0000256" key="1">
    <source>
        <dbReference type="SAM" id="Phobius"/>
    </source>
</evidence>
<proteinExistence type="predicted"/>
<dbReference type="InterPro" id="IPR036397">
    <property type="entry name" value="RNaseH_sf"/>
</dbReference>
<reference evidence="2 3" key="1">
    <citation type="submission" date="2023-02" db="EMBL/GenBank/DDBJ databases">
        <title>LHISI_Scaffold_Assembly.</title>
        <authorList>
            <person name="Stuart O.P."/>
            <person name="Cleave R."/>
            <person name="Magrath M.J.L."/>
            <person name="Mikheyev A.S."/>
        </authorList>
    </citation>
    <scope>NUCLEOTIDE SEQUENCE [LARGE SCALE GENOMIC DNA]</scope>
    <source>
        <strain evidence="2">Daus_M_001</strain>
        <tissue evidence="2">Leg muscle</tissue>
    </source>
</reference>
<feature type="transmembrane region" description="Helical" evidence="1">
    <location>
        <begin position="162"/>
        <end position="182"/>
    </location>
</feature>
<keyword evidence="1" id="KW-1133">Transmembrane helix</keyword>
<keyword evidence="1" id="KW-0812">Transmembrane</keyword>
<keyword evidence="3" id="KW-1185">Reference proteome</keyword>
<organism evidence="2 3">
    <name type="scientific">Dryococelus australis</name>
    <dbReference type="NCBI Taxonomy" id="614101"/>
    <lineage>
        <taxon>Eukaryota</taxon>
        <taxon>Metazoa</taxon>
        <taxon>Ecdysozoa</taxon>
        <taxon>Arthropoda</taxon>
        <taxon>Hexapoda</taxon>
        <taxon>Insecta</taxon>
        <taxon>Pterygota</taxon>
        <taxon>Neoptera</taxon>
        <taxon>Polyneoptera</taxon>
        <taxon>Phasmatodea</taxon>
        <taxon>Verophasmatodea</taxon>
        <taxon>Anareolatae</taxon>
        <taxon>Phasmatidae</taxon>
        <taxon>Eurycanthinae</taxon>
        <taxon>Dryococelus</taxon>
    </lineage>
</organism>
<accession>A0ABQ9HGL9</accession>
<evidence type="ECO:0000313" key="2">
    <source>
        <dbReference type="EMBL" id="KAJ8883470.1"/>
    </source>
</evidence>
<keyword evidence="1" id="KW-0472">Membrane</keyword>
<comment type="caution">
    <text evidence="2">The sequence shown here is derived from an EMBL/GenBank/DDBJ whole genome shotgun (WGS) entry which is preliminary data.</text>
</comment>
<evidence type="ECO:0000313" key="3">
    <source>
        <dbReference type="Proteomes" id="UP001159363"/>
    </source>
</evidence>
<protein>
    <submittedName>
        <fullName evidence="2">Uncharacterized protein</fullName>
    </submittedName>
</protein>